<dbReference type="GO" id="GO:0008511">
    <property type="term" value="F:sodium:potassium:chloride symporter activity"/>
    <property type="evidence" value="ECO:0007669"/>
    <property type="project" value="TreeGrafter"/>
</dbReference>
<feature type="domain" description="Amino acid permease N-terminal" evidence="18">
    <location>
        <begin position="132"/>
        <end position="185"/>
    </location>
</feature>
<keyword evidence="20" id="KW-1185">Reference proteome</keyword>
<dbReference type="GO" id="GO:0055078">
    <property type="term" value="P:sodium ion homeostasis"/>
    <property type="evidence" value="ECO:0007669"/>
    <property type="project" value="TreeGrafter"/>
</dbReference>
<feature type="transmembrane region" description="Helical" evidence="15">
    <location>
        <begin position="428"/>
        <end position="447"/>
    </location>
</feature>
<feature type="region of interest" description="Disordered" evidence="14">
    <location>
        <begin position="1"/>
        <end position="82"/>
    </location>
</feature>
<feature type="domain" description="Amino acid permease/ SLC12A" evidence="16">
    <location>
        <begin position="332"/>
        <end position="417"/>
    </location>
</feature>
<comment type="subcellular location">
    <subcellularLocation>
        <location evidence="1">Cell membrane</location>
        <topology evidence="1">Multi-pass membrane protein</topology>
    </subcellularLocation>
</comment>
<evidence type="ECO:0000256" key="10">
    <source>
        <dbReference type="ARBA" id="ARBA00023136"/>
    </source>
</evidence>
<dbReference type="GO" id="GO:1990573">
    <property type="term" value="P:potassium ion import across plasma membrane"/>
    <property type="evidence" value="ECO:0007669"/>
    <property type="project" value="TreeGrafter"/>
</dbReference>
<evidence type="ECO:0000256" key="14">
    <source>
        <dbReference type="SAM" id="MobiDB-lite"/>
    </source>
</evidence>
<keyword evidence="5 15" id="KW-0812">Transmembrane</keyword>
<feature type="transmembrane region" description="Helical" evidence="15">
    <location>
        <begin position="352"/>
        <end position="372"/>
    </location>
</feature>
<evidence type="ECO:0000256" key="6">
    <source>
        <dbReference type="ARBA" id="ARBA00022847"/>
    </source>
</evidence>
<dbReference type="PRINTS" id="PR01208">
    <property type="entry name" value="NAKCLTRSPRT1"/>
</dbReference>
<dbReference type="AlphaFoldDB" id="A0A8C7N8P4"/>
<dbReference type="GO" id="GO:0016324">
    <property type="term" value="C:apical plasma membrane"/>
    <property type="evidence" value="ECO:0007669"/>
    <property type="project" value="TreeGrafter"/>
</dbReference>
<dbReference type="GO" id="GO:0055064">
    <property type="term" value="P:chloride ion homeostasis"/>
    <property type="evidence" value="ECO:0007669"/>
    <property type="project" value="TreeGrafter"/>
</dbReference>
<feature type="domain" description="Amino acid permease/ SLC12A" evidence="16">
    <location>
        <begin position="418"/>
        <end position="739"/>
    </location>
</feature>
<feature type="transmembrane region" description="Helical" evidence="15">
    <location>
        <begin position="602"/>
        <end position="622"/>
    </location>
</feature>
<dbReference type="Proteomes" id="UP000694557">
    <property type="component" value="Unassembled WGS sequence"/>
</dbReference>
<feature type="domain" description="SLC12A transporter C-terminal" evidence="17">
    <location>
        <begin position="748"/>
        <end position="874"/>
    </location>
</feature>
<protein>
    <submittedName>
        <fullName evidence="19">Solute carrier family 12 member 2</fullName>
    </submittedName>
</protein>
<dbReference type="Ensembl" id="ENSOKIT00005118128.1">
    <property type="protein sequence ID" value="ENSOKIP00005110296.1"/>
    <property type="gene ID" value="ENSOKIG00005046865.1"/>
</dbReference>
<dbReference type="Pfam" id="PF03522">
    <property type="entry name" value="SLC12"/>
    <property type="match status" value="2"/>
</dbReference>
<feature type="transmembrane region" description="Helical" evidence="15">
    <location>
        <begin position="459"/>
        <end position="478"/>
    </location>
</feature>
<dbReference type="PANTHER" id="PTHR11827:SF58">
    <property type="entry name" value="SOLUTE CARRIER FAMILY 12 MEMBER 2"/>
    <property type="match status" value="1"/>
</dbReference>
<evidence type="ECO:0000313" key="20">
    <source>
        <dbReference type="Proteomes" id="UP000694557"/>
    </source>
</evidence>
<feature type="transmembrane region" description="Helical" evidence="15">
    <location>
        <begin position="628"/>
        <end position="646"/>
    </location>
</feature>
<feature type="transmembrane region" description="Helical" evidence="15">
    <location>
        <begin position="229"/>
        <end position="252"/>
    </location>
</feature>
<reference evidence="19" key="2">
    <citation type="submission" date="2025-09" db="UniProtKB">
        <authorList>
            <consortium name="Ensembl"/>
        </authorList>
    </citation>
    <scope>IDENTIFICATION</scope>
</reference>
<evidence type="ECO:0000256" key="13">
    <source>
        <dbReference type="ARBA" id="ARBA00023214"/>
    </source>
</evidence>
<feature type="transmembrane region" description="Helical" evidence="15">
    <location>
        <begin position="395"/>
        <end position="416"/>
    </location>
</feature>
<accession>A0A8C7N8P4</accession>
<feature type="transmembrane region" description="Helical" evidence="15">
    <location>
        <begin position="318"/>
        <end position="340"/>
    </location>
</feature>
<keyword evidence="12" id="KW-0739">Sodium transport</keyword>
<dbReference type="InterPro" id="IPR002444">
    <property type="entry name" value="NKCC1"/>
</dbReference>
<feature type="transmembrane region" description="Helical" evidence="15">
    <location>
        <begin position="273"/>
        <end position="298"/>
    </location>
</feature>
<evidence type="ECO:0000256" key="15">
    <source>
        <dbReference type="SAM" id="Phobius"/>
    </source>
</evidence>
<dbReference type="Pfam" id="PF00324">
    <property type="entry name" value="AA_permease"/>
    <property type="match status" value="2"/>
</dbReference>
<evidence type="ECO:0000256" key="4">
    <source>
        <dbReference type="ARBA" id="ARBA00022475"/>
    </source>
</evidence>
<dbReference type="GO" id="GO:0055075">
    <property type="term" value="P:potassium ion homeostasis"/>
    <property type="evidence" value="ECO:0007669"/>
    <property type="project" value="TreeGrafter"/>
</dbReference>
<organism evidence="19 20">
    <name type="scientific">Oncorhynchus kisutch</name>
    <name type="common">Coho salmon</name>
    <name type="synonym">Salmo kisutch</name>
    <dbReference type="NCBI Taxonomy" id="8019"/>
    <lineage>
        <taxon>Eukaryota</taxon>
        <taxon>Metazoa</taxon>
        <taxon>Chordata</taxon>
        <taxon>Craniata</taxon>
        <taxon>Vertebrata</taxon>
        <taxon>Euteleostomi</taxon>
        <taxon>Actinopterygii</taxon>
        <taxon>Neopterygii</taxon>
        <taxon>Teleostei</taxon>
        <taxon>Protacanthopterygii</taxon>
        <taxon>Salmoniformes</taxon>
        <taxon>Salmonidae</taxon>
        <taxon>Salmoninae</taxon>
        <taxon>Oncorhynchus</taxon>
    </lineage>
</organism>
<evidence type="ECO:0000313" key="19">
    <source>
        <dbReference type="Ensembl" id="ENSOKIP00005110296.1"/>
    </source>
</evidence>
<comment type="similarity">
    <text evidence="2">Belongs to the SLC12A transporter family.</text>
</comment>
<evidence type="ECO:0000256" key="5">
    <source>
        <dbReference type="ARBA" id="ARBA00022692"/>
    </source>
</evidence>
<reference evidence="19" key="1">
    <citation type="submission" date="2025-08" db="UniProtKB">
        <authorList>
            <consortium name="Ensembl"/>
        </authorList>
    </citation>
    <scope>IDENTIFICATION</scope>
</reference>
<dbReference type="Pfam" id="PF08403">
    <property type="entry name" value="AA_permease_N"/>
    <property type="match status" value="1"/>
</dbReference>
<feature type="transmembrane region" description="Helical" evidence="15">
    <location>
        <begin position="658"/>
        <end position="681"/>
    </location>
</feature>
<dbReference type="PANTHER" id="PTHR11827">
    <property type="entry name" value="SOLUTE CARRIER FAMILY 12, CATION COTRANSPORTERS"/>
    <property type="match status" value="1"/>
</dbReference>
<feature type="domain" description="SLC12A transporter C-terminal" evidence="17">
    <location>
        <begin position="906"/>
        <end position="1118"/>
    </location>
</feature>
<keyword evidence="9" id="KW-0406">Ion transport</keyword>
<evidence type="ECO:0000256" key="7">
    <source>
        <dbReference type="ARBA" id="ARBA00022989"/>
    </source>
</evidence>
<evidence type="ECO:0000256" key="11">
    <source>
        <dbReference type="ARBA" id="ARBA00023180"/>
    </source>
</evidence>
<dbReference type="InterPro" id="IPR004841">
    <property type="entry name" value="AA-permease/SLC12A_dom"/>
</dbReference>
<evidence type="ECO:0000256" key="2">
    <source>
        <dbReference type="ARBA" id="ARBA00010593"/>
    </source>
</evidence>
<evidence type="ECO:0000256" key="8">
    <source>
        <dbReference type="ARBA" id="ARBA00023053"/>
    </source>
</evidence>
<evidence type="ECO:0000256" key="9">
    <source>
        <dbReference type="ARBA" id="ARBA00023065"/>
    </source>
</evidence>
<keyword evidence="11" id="KW-0325">Glycoprotein</keyword>
<dbReference type="GeneTree" id="ENSGT00940000155742"/>
<keyword evidence="13" id="KW-0868">Chloride</keyword>
<keyword evidence="4" id="KW-1003">Cell membrane</keyword>
<evidence type="ECO:0000259" key="16">
    <source>
        <dbReference type="Pfam" id="PF00324"/>
    </source>
</evidence>
<evidence type="ECO:0000256" key="3">
    <source>
        <dbReference type="ARBA" id="ARBA00022448"/>
    </source>
</evidence>
<name>A0A8C7N8P4_ONCKI</name>
<evidence type="ECO:0000256" key="1">
    <source>
        <dbReference type="ARBA" id="ARBA00004651"/>
    </source>
</evidence>
<evidence type="ECO:0000256" key="12">
    <source>
        <dbReference type="ARBA" id="ARBA00023201"/>
    </source>
</evidence>
<dbReference type="InterPro" id="IPR018491">
    <property type="entry name" value="SLC12_C"/>
</dbReference>
<evidence type="ECO:0000259" key="17">
    <source>
        <dbReference type="Pfam" id="PF03522"/>
    </source>
</evidence>
<dbReference type="GO" id="GO:0006884">
    <property type="term" value="P:cell volume homeostasis"/>
    <property type="evidence" value="ECO:0007669"/>
    <property type="project" value="TreeGrafter"/>
</dbReference>
<gene>
    <name evidence="19" type="primary">SLC12A2</name>
</gene>
<dbReference type="GO" id="GO:0008519">
    <property type="term" value="F:ammonium channel activity"/>
    <property type="evidence" value="ECO:0007669"/>
    <property type="project" value="TreeGrafter"/>
</dbReference>
<keyword evidence="10 15" id="KW-0472">Membrane</keyword>
<sequence>MSAPSSTPPVQEEKQAPENEGLAGNTGLEIAGPTPSSSRFQVDLVAEAASAADKTPSTDSTLASGDKATPEGSEPAAGGEAKGRFRVVNFMDPSGASPPEVVPAEGFQNGDTVMSEGSLHSSTGGQHHYHYDTHTNTYYLRTFGHNTIDAVPNIDFYRQSAAPLGDKLIRPTLSELHDELDKEPFEDGFANGDELSPAEEAAAKEAAEPKGAVKFGWIKGVLVRCMLNIWGVMLFIRMSWIVGQAGIVILLLGVCRNVNADFALSLVNLVLRFLSVLSCVIVLMATVVTTITGLSTSAIATNGFVRGGMNLCFFKGPILIKLNVNASSICLLAGGAYYLISRSLGPEFGGSIGLIFAFANAVAVAMYVVGFAETVVELLGSVDCIMTDEINDIRIIGTITIILLLGISMAGMEWEAKNMGPDFRGTESFFSVFAIFFPAATGILAGANISGDLSDPQLAIPRGTLLAILITGIVYLGVAISTGSCIVRDATGNGNDTLSTQFMANCTDAACKFGYDFSYCKGDDGHYNCRYGLQNDFQVMSIVSGFSPIITAGIFSATLSSALASLVSAPKVFQALCKDNIYPGLEMFAKGYGKNNEPLRGYILTFCIALAFILIAQLNIIAPIISNFFLASYALINFSVFHASLANSPGWRPSFKFYNMWVSLAGAVLCCVVMFVINWWAALMTNVIVMGLYIYVSYKKPDVNWGSSTQALTYHQALTHSLHLSSVEDHIKNFRPQCLVMTGYPNSRPALLHLVHAFTKNVGLMICGHVRTVKLSNDQTRYQRWLLKNETKAFYTPVFADDMRQGTQYLLQAAGLGRLRPNTLVIGYKSDWRDGDMMNVETYIHMIHDAFDFQYGSVVFRLKEGLDVSHISEQVISLFEDAASCPVLILVSDIALFCHTDKSPQRLNVADQRLLDASQLFKRKQGKGTVDVWWLFDDGGLTLLIPYLLTNKKKWKDCKIRVFIGGKINRIDHDRRAMATLLSKFRIDFSDINVLGDINTKPKKENVTAFEEMIEPYRLNEDDMEQDTAEAQKASEPWRITDNELELYRAKTNRQIRLNELLKEHSSTANLIVMSMPLARKGAVSSALYMSWLETLSKDLPPLLLVRGNHQSVLTFYS</sequence>
<dbReference type="NCBIfam" id="TIGR00930">
    <property type="entry name" value="2a30"/>
    <property type="match status" value="1"/>
</dbReference>
<proteinExistence type="inferred from homology"/>
<dbReference type="InterPro" id="IPR004842">
    <property type="entry name" value="SLC12A_fam"/>
</dbReference>
<evidence type="ECO:0000259" key="18">
    <source>
        <dbReference type="Pfam" id="PF08403"/>
    </source>
</evidence>
<keyword evidence="7 15" id="KW-1133">Transmembrane helix</keyword>
<keyword evidence="3" id="KW-0813">Transport</keyword>
<keyword evidence="6" id="KW-0769">Symport</keyword>
<dbReference type="InterPro" id="IPR013612">
    <property type="entry name" value="AA_permease_N"/>
</dbReference>
<keyword evidence="8" id="KW-0915">Sodium</keyword>
<dbReference type="Gene3D" id="1.20.1740.10">
    <property type="entry name" value="Amino acid/polyamine transporter I"/>
    <property type="match status" value="2"/>
</dbReference>